<organism evidence="4 5">
    <name type="scientific">Tetranychus urticae</name>
    <name type="common">Two-spotted spider mite</name>
    <dbReference type="NCBI Taxonomy" id="32264"/>
    <lineage>
        <taxon>Eukaryota</taxon>
        <taxon>Metazoa</taxon>
        <taxon>Ecdysozoa</taxon>
        <taxon>Arthropoda</taxon>
        <taxon>Chelicerata</taxon>
        <taxon>Arachnida</taxon>
        <taxon>Acari</taxon>
        <taxon>Acariformes</taxon>
        <taxon>Trombidiformes</taxon>
        <taxon>Prostigmata</taxon>
        <taxon>Eleutherengona</taxon>
        <taxon>Raphignathae</taxon>
        <taxon>Tetranychoidea</taxon>
        <taxon>Tetranychidae</taxon>
        <taxon>Tetranychus</taxon>
    </lineage>
</organism>
<accession>T1L431</accession>
<keyword evidence="5" id="KW-1185">Reference proteome</keyword>
<dbReference type="KEGG" id="tut:107370096"/>
<sequence>MDLIVSKLRSTVSTTVSNINNILPGNPVTRDYEITGHKASGGPGLSWKIYSGFKKSTKEEASIFVLEKKILDKYSRRDKELVLDILRKGVSQLTKIRHPSILTVQHPLEESRDSLAFATEPVLASLANLYGQYDNIESPVPPEIRSYEFFEVEITYGLLQLSEGLAFLHSDAKLLHRNISPENVFVNRKGSWKLGGFDFAVQPIDPNEFPLKFPFLNITNNATDYPSLALPNLDYIAPEYITCISSGTSDPCLILGADMFSLGCLIYYIYNKGKPLLPTAGNINSMTTSRIDRFAKLPSETFNSIPNDLQRHISSLLYVDPTLRPDAHRFCKIELFDDVAVRTLQYLDSLFQFDNLERSKFYKGLPEIMTKMPKRIKLDRVFNCLVKEFLNSDMVPFVIPNVFLIAEELSSEEFVESMLPHLVQVLQMKEPIQIPMLLMENMELLLNKCKSHQDSIKSHILPMLCCCLENNSTEVPELCLKTLPTVAHLIDQNSMKNAIIPRIKKLFNNTNQLSTRVNSLICIAKLLQYLHKWLVLDDIIPFLTTITSKEPAIIMAIIGILKMVLNNSKLGLTKEIMATKVIPFLMPLSIENGLTTNQFIQILSLIREMVTLVEKEQKSKLEQLDNMRSQRDSALVKYTAKDSSTPSSILPLPSSSSHVSSKPETEFDFFAKLPMTSPSEEIKKTLPSTTTNVSSSSIKEPRAIEYPNQSLTSSSSESFQTLLAANISSNTSSISPQSKPKDLTSNLIDANIRNMSHNSMVNKNTTNSSNFMTNGTASTSAAIGLWSSSQPSTNINTYTNNPSNYSLQNASPALLQSRSPAFQNSYSTIAPSTSMISPNNLSRPTFNTSPLDKLTIPGLKHNNSGPSLNSMISHTPLIPLSSNLPTANENSGQGINKLSESDLKEFLS</sequence>
<dbReference type="PANTHER" id="PTHR12984">
    <property type="entry name" value="SCY1-RELATED S/T PROTEIN KINASE-LIKE"/>
    <property type="match status" value="1"/>
</dbReference>
<dbReference type="AlphaFoldDB" id="T1L431"/>
<dbReference type="Proteomes" id="UP000015104">
    <property type="component" value="Unassembled WGS sequence"/>
</dbReference>
<dbReference type="PANTHER" id="PTHR12984:SF6">
    <property type="entry name" value="SCY1-LIKE PROTEIN 2"/>
    <property type="match status" value="1"/>
</dbReference>
<dbReference type="SMART" id="SM00220">
    <property type="entry name" value="S_TKc"/>
    <property type="match status" value="1"/>
</dbReference>
<dbReference type="GO" id="GO:0005524">
    <property type="term" value="F:ATP binding"/>
    <property type="evidence" value="ECO:0007669"/>
    <property type="project" value="InterPro"/>
</dbReference>
<feature type="region of interest" description="Disordered" evidence="2">
    <location>
        <begin position="882"/>
        <end position="908"/>
    </location>
</feature>
<dbReference type="InterPro" id="IPR016024">
    <property type="entry name" value="ARM-type_fold"/>
</dbReference>
<dbReference type="InterPro" id="IPR000719">
    <property type="entry name" value="Prot_kinase_dom"/>
</dbReference>
<feature type="region of interest" description="Disordered" evidence="2">
    <location>
        <begin position="680"/>
        <end position="701"/>
    </location>
</feature>
<dbReference type="Gene3D" id="1.10.510.10">
    <property type="entry name" value="Transferase(Phosphotransferase) domain 1"/>
    <property type="match status" value="1"/>
</dbReference>
<feature type="domain" description="Protein kinase" evidence="3">
    <location>
        <begin position="32"/>
        <end position="336"/>
    </location>
</feature>
<dbReference type="SUPFAM" id="SSF48371">
    <property type="entry name" value="ARM repeat"/>
    <property type="match status" value="1"/>
</dbReference>
<comment type="similarity">
    <text evidence="1">Belongs to the protein kinase superfamily.</text>
</comment>
<feature type="compositionally biased region" description="Basic and acidic residues" evidence="2">
    <location>
        <begin position="899"/>
        <end position="908"/>
    </location>
</feature>
<reference evidence="5" key="1">
    <citation type="submission" date="2011-08" db="EMBL/GenBank/DDBJ databases">
        <authorList>
            <person name="Rombauts S."/>
        </authorList>
    </citation>
    <scope>NUCLEOTIDE SEQUENCE</scope>
    <source>
        <strain evidence="5">London</strain>
    </source>
</reference>
<proteinExistence type="inferred from homology"/>
<dbReference type="InterPro" id="IPR011989">
    <property type="entry name" value="ARM-like"/>
</dbReference>
<dbReference type="eggNOG" id="KOG2137">
    <property type="taxonomic scope" value="Eukaryota"/>
</dbReference>
<dbReference type="OrthoDB" id="79687at2759"/>
<gene>
    <name evidence="4" type="primary">107370096</name>
</gene>
<name>T1L431_TETUR</name>
<dbReference type="GO" id="GO:0004672">
    <property type="term" value="F:protein kinase activity"/>
    <property type="evidence" value="ECO:0007669"/>
    <property type="project" value="InterPro"/>
</dbReference>
<dbReference type="CDD" id="cd14011">
    <property type="entry name" value="PK_SCY1_like"/>
    <property type="match status" value="1"/>
</dbReference>
<feature type="compositionally biased region" description="Polar residues" evidence="2">
    <location>
        <begin position="882"/>
        <end position="898"/>
    </location>
</feature>
<protein>
    <recommendedName>
        <fullName evidence="3">Protein kinase domain-containing protein</fullName>
    </recommendedName>
</protein>
<dbReference type="SUPFAM" id="SSF56112">
    <property type="entry name" value="Protein kinase-like (PK-like)"/>
    <property type="match status" value="1"/>
</dbReference>
<dbReference type="PROSITE" id="PS50011">
    <property type="entry name" value="PROTEIN_KINASE_DOM"/>
    <property type="match status" value="1"/>
</dbReference>
<evidence type="ECO:0000313" key="5">
    <source>
        <dbReference type="Proteomes" id="UP000015104"/>
    </source>
</evidence>
<dbReference type="Gene3D" id="3.30.200.20">
    <property type="entry name" value="Phosphorylase Kinase, domain 1"/>
    <property type="match status" value="1"/>
</dbReference>
<dbReference type="HOGENOM" id="CLU_008724_2_0_1"/>
<dbReference type="EnsemblMetazoa" id="tetur37g00600.1">
    <property type="protein sequence ID" value="tetur37g00600.1"/>
    <property type="gene ID" value="tetur37g00600"/>
</dbReference>
<feature type="region of interest" description="Disordered" evidence="2">
    <location>
        <begin position="643"/>
        <end position="662"/>
    </location>
</feature>
<dbReference type="EMBL" id="CAEY01001063">
    <property type="status" value="NOT_ANNOTATED_CDS"/>
    <property type="molecule type" value="Genomic_DNA"/>
</dbReference>
<feature type="compositionally biased region" description="Polar residues" evidence="2">
    <location>
        <begin position="686"/>
        <end position="698"/>
    </location>
</feature>
<dbReference type="Gene3D" id="1.25.10.10">
    <property type="entry name" value="Leucine-rich Repeat Variant"/>
    <property type="match status" value="1"/>
</dbReference>
<dbReference type="FunFam" id="3.30.200.20:FF:000179">
    <property type="entry name" value="SCY1 like pseudokinase 2"/>
    <property type="match status" value="1"/>
</dbReference>
<reference evidence="4" key="2">
    <citation type="submission" date="2015-06" db="UniProtKB">
        <authorList>
            <consortium name="EnsemblMetazoa"/>
        </authorList>
    </citation>
    <scope>IDENTIFICATION</scope>
</reference>
<evidence type="ECO:0000313" key="4">
    <source>
        <dbReference type="EnsemblMetazoa" id="tetur37g00600.1"/>
    </source>
</evidence>
<evidence type="ECO:0000256" key="1">
    <source>
        <dbReference type="ARBA" id="ARBA00038349"/>
    </source>
</evidence>
<dbReference type="OMA" id="MAHKCIP"/>
<dbReference type="InterPro" id="IPR011009">
    <property type="entry name" value="Kinase-like_dom_sf"/>
</dbReference>
<evidence type="ECO:0000259" key="3">
    <source>
        <dbReference type="PROSITE" id="PS50011"/>
    </source>
</evidence>
<dbReference type="Pfam" id="PF00069">
    <property type="entry name" value="Pkinase"/>
    <property type="match status" value="1"/>
</dbReference>
<evidence type="ECO:0000256" key="2">
    <source>
        <dbReference type="SAM" id="MobiDB-lite"/>
    </source>
</evidence>
<dbReference type="InterPro" id="IPR051177">
    <property type="entry name" value="CIK-Related_Protein"/>
</dbReference>